<evidence type="ECO:0000313" key="8">
    <source>
        <dbReference type="Proteomes" id="UP000236726"/>
    </source>
</evidence>
<proteinExistence type="inferred from homology"/>
<keyword evidence="3 7" id="KW-0378">Hydrolase</keyword>
<dbReference type="Pfam" id="PF00692">
    <property type="entry name" value="dUTPase"/>
    <property type="match status" value="1"/>
</dbReference>
<dbReference type="EMBL" id="FNUL01000002">
    <property type="protein sequence ID" value="SEF48292.1"/>
    <property type="molecule type" value="Genomic_DNA"/>
</dbReference>
<evidence type="ECO:0000256" key="2">
    <source>
        <dbReference type="ARBA" id="ARBA00012379"/>
    </source>
</evidence>
<keyword evidence="8" id="KW-1185">Reference proteome</keyword>
<gene>
    <name evidence="7" type="ORF">SAMN05216537_102173</name>
</gene>
<organism evidence="7 8">
    <name type="scientific">Lachnospira multipara</name>
    <dbReference type="NCBI Taxonomy" id="28051"/>
    <lineage>
        <taxon>Bacteria</taxon>
        <taxon>Bacillati</taxon>
        <taxon>Bacillota</taxon>
        <taxon>Clostridia</taxon>
        <taxon>Lachnospirales</taxon>
        <taxon>Lachnospiraceae</taxon>
        <taxon>Lachnospira</taxon>
    </lineage>
</organism>
<evidence type="ECO:0000256" key="3">
    <source>
        <dbReference type="ARBA" id="ARBA00022801"/>
    </source>
</evidence>
<evidence type="ECO:0000256" key="5">
    <source>
        <dbReference type="ARBA" id="ARBA00047686"/>
    </source>
</evidence>
<dbReference type="GO" id="GO:0004170">
    <property type="term" value="F:dUTP diphosphatase activity"/>
    <property type="evidence" value="ECO:0007669"/>
    <property type="project" value="UniProtKB-EC"/>
</dbReference>
<dbReference type="CDD" id="cd07557">
    <property type="entry name" value="trimeric_dUTPase"/>
    <property type="match status" value="1"/>
</dbReference>
<name>A0A1H5SCJ6_9FIRM</name>
<dbReference type="NCBIfam" id="TIGR00576">
    <property type="entry name" value="dut"/>
    <property type="match status" value="1"/>
</dbReference>
<dbReference type="EC" id="3.6.1.23" evidence="2"/>
<dbReference type="InterPro" id="IPR029054">
    <property type="entry name" value="dUTPase-like"/>
</dbReference>
<dbReference type="RefSeq" id="WP_034245141.1">
    <property type="nucleotide sequence ID" value="NZ_FNUL01000002.1"/>
</dbReference>
<evidence type="ECO:0000256" key="1">
    <source>
        <dbReference type="ARBA" id="ARBA00006581"/>
    </source>
</evidence>
<evidence type="ECO:0000259" key="6">
    <source>
        <dbReference type="Pfam" id="PF00692"/>
    </source>
</evidence>
<protein>
    <recommendedName>
        <fullName evidence="2">dUTP diphosphatase</fullName>
        <ecNumber evidence="2">3.6.1.23</ecNumber>
    </recommendedName>
</protein>
<dbReference type="Gene3D" id="2.70.40.10">
    <property type="match status" value="1"/>
</dbReference>
<dbReference type="Proteomes" id="UP000236726">
    <property type="component" value="Unassembled WGS sequence"/>
</dbReference>
<dbReference type="InterPro" id="IPR033704">
    <property type="entry name" value="dUTPase_trimeric"/>
</dbReference>
<evidence type="ECO:0000256" key="4">
    <source>
        <dbReference type="ARBA" id="ARBA00023080"/>
    </source>
</evidence>
<dbReference type="GO" id="GO:0006226">
    <property type="term" value="P:dUMP biosynthetic process"/>
    <property type="evidence" value="ECO:0007669"/>
    <property type="project" value="InterPro"/>
</dbReference>
<dbReference type="SUPFAM" id="SSF51283">
    <property type="entry name" value="dUTPase-like"/>
    <property type="match status" value="1"/>
</dbReference>
<dbReference type="GO" id="GO:0046081">
    <property type="term" value="P:dUTP catabolic process"/>
    <property type="evidence" value="ECO:0007669"/>
    <property type="project" value="InterPro"/>
</dbReference>
<accession>A0A1H5SCJ6</accession>
<dbReference type="PANTHER" id="PTHR11241:SF0">
    <property type="entry name" value="DEOXYURIDINE 5'-TRIPHOSPHATE NUCLEOTIDOHYDROLASE"/>
    <property type="match status" value="1"/>
</dbReference>
<keyword evidence="4" id="KW-0546">Nucleotide metabolism</keyword>
<dbReference type="AlphaFoldDB" id="A0A1H5SCJ6"/>
<dbReference type="InterPro" id="IPR008181">
    <property type="entry name" value="dUTPase"/>
</dbReference>
<reference evidence="7 8" key="1">
    <citation type="submission" date="2016-10" db="EMBL/GenBank/DDBJ databases">
        <authorList>
            <person name="de Groot N.N."/>
        </authorList>
    </citation>
    <scope>NUCLEOTIDE SEQUENCE [LARGE SCALE GENOMIC DNA]</scope>
    <source>
        <strain evidence="7 8">D15d</strain>
    </source>
</reference>
<sequence>MEFTPSITNTKVNVKKLSDKAVIPSYGSEFAAGADLYSAEETSIVIPAGETRFIHTGIAMEIPTGLVGLIYARSGMACKRGLAPANKVGVIDSDYRGEIIVALHNHTNEEKTVETGERVAQMVLTPYIVANYNEVEDLSDTDRGEGGFGSTGRK</sequence>
<dbReference type="NCBIfam" id="NF001862">
    <property type="entry name" value="PRK00601.1"/>
    <property type="match status" value="1"/>
</dbReference>
<dbReference type="PANTHER" id="PTHR11241">
    <property type="entry name" value="DEOXYURIDINE 5'-TRIPHOSPHATE NUCLEOTIDOHYDROLASE"/>
    <property type="match status" value="1"/>
</dbReference>
<dbReference type="InterPro" id="IPR036157">
    <property type="entry name" value="dUTPase-like_sf"/>
</dbReference>
<dbReference type="GO" id="GO:0000287">
    <property type="term" value="F:magnesium ion binding"/>
    <property type="evidence" value="ECO:0007669"/>
    <property type="project" value="InterPro"/>
</dbReference>
<comment type="similarity">
    <text evidence="1">Belongs to the dUTPase family.</text>
</comment>
<evidence type="ECO:0000313" key="7">
    <source>
        <dbReference type="EMBL" id="SEF48292.1"/>
    </source>
</evidence>
<comment type="catalytic activity">
    <reaction evidence="5">
        <text>dUTP + H2O = dUMP + diphosphate + H(+)</text>
        <dbReference type="Rhea" id="RHEA:10248"/>
        <dbReference type="ChEBI" id="CHEBI:15377"/>
        <dbReference type="ChEBI" id="CHEBI:15378"/>
        <dbReference type="ChEBI" id="CHEBI:33019"/>
        <dbReference type="ChEBI" id="CHEBI:61555"/>
        <dbReference type="ChEBI" id="CHEBI:246422"/>
        <dbReference type="EC" id="3.6.1.23"/>
    </reaction>
</comment>
<feature type="domain" description="dUTPase-like" evidence="6">
    <location>
        <begin position="20"/>
        <end position="152"/>
    </location>
</feature>